<dbReference type="PANTHER" id="PTHR47611:SF3">
    <property type="entry name" value="HAT C-TERMINAL DIMERISATION DOMAIN-CONTAINING PROTEIN"/>
    <property type="match status" value="1"/>
</dbReference>
<reference evidence="2" key="2">
    <citation type="journal article" date="2015" name="Gigascience">
        <title>Reconstructing a comprehensive transcriptome assembly of a white-pupal translocated strain of the pest fruit fly Bactrocera cucurbitae.</title>
        <authorList>
            <person name="Sim S.B."/>
            <person name="Calla B."/>
            <person name="Hall B."/>
            <person name="DeRego T."/>
            <person name="Geib S.M."/>
        </authorList>
    </citation>
    <scope>NUCLEOTIDE SEQUENCE</scope>
</reference>
<sequence>MLKFSISKESDTAQYVSTPFTSSTESFTSSEPSPRLRSVSKPEFFFSTLVAAPSNNSRQTPIEEIEQYCRERVILSHDFDVLKWWGVNENRYPLLSKVALKFLTIPASSAPAERVFSLAGNVITEKRNRLGPTSVDNLLFLHSYYKHMNKSE</sequence>
<organism evidence="2">
    <name type="scientific">Zeugodacus cucurbitae</name>
    <name type="common">Melon fruit fly</name>
    <name type="synonym">Bactrocera cucurbitae</name>
    <dbReference type="NCBI Taxonomy" id="28588"/>
    <lineage>
        <taxon>Eukaryota</taxon>
        <taxon>Metazoa</taxon>
        <taxon>Ecdysozoa</taxon>
        <taxon>Arthropoda</taxon>
        <taxon>Hexapoda</taxon>
        <taxon>Insecta</taxon>
        <taxon>Pterygota</taxon>
        <taxon>Neoptera</taxon>
        <taxon>Endopterygota</taxon>
        <taxon>Diptera</taxon>
        <taxon>Brachycera</taxon>
        <taxon>Muscomorpha</taxon>
        <taxon>Tephritoidea</taxon>
        <taxon>Tephritidae</taxon>
        <taxon>Zeugodacus</taxon>
        <taxon>Zeugodacus</taxon>
    </lineage>
</organism>
<dbReference type="GO" id="GO:0046983">
    <property type="term" value="F:protein dimerization activity"/>
    <property type="evidence" value="ECO:0007669"/>
    <property type="project" value="InterPro"/>
</dbReference>
<accession>A0A0A1WDS8</accession>
<dbReference type="InterPro" id="IPR012337">
    <property type="entry name" value="RNaseH-like_sf"/>
</dbReference>
<proteinExistence type="predicted"/>
<protein>
    <submittedName>
        <fullName evidence="2">Transposable element Hobo transposase</fullName>
    </submittedName>
</protein>
<name>A0A0A1WDS8_ZEUCU</name>
<dbReference type="AlphaFoldDB" id="A0A0A1WDS8"/>
<gene>
    <name evidence="2" type="primary">T_1</name>
    <name evidence="2" type="ORF">g.6958</name>
</gene>
<dbReference type="Pfam" id="PF05699">
    <property type="entry name" value="Dimer_Tnp_hAT"/>
    <property type="match status" value="1"/>
</dbReference>
<dbReference type="PANTHER" id="PTHR47611">
    <property type="entry name" value="HAT DIMERISATION DOMAIN, C-TERMINAL"/>
    <property type="match status" value="1"/>
</dbReference>
<dbReference type="SUPFAM" id="SSF53098">
    <property type="entry name" value="Ribonuclease H-like"/>
    <property type="match status" value="1"/>
</dbReference>
<dbReference type="EMBL" id="GBXI01017486">
    <property type="protein sequence ID" value="JAC96805.1"/>
    <property type="molecule type" value="Transcribed_RNA"/>
</dbReference>
<dbReference type="InterPro" id="IPR008906">
    <property type="entry name" value="HATC_C_dom"/>
</dbReference>
<evidence type="ECO:0000259" key="1">
    <source>
        <dbReference type="Pfam" id="PF05699"/>
    </source>
</evidence>
<evidence type="ECO:0000313" key="2">
    <source>
        <dbReference type="EMBL" id="JAC96805.1"/>
    </source>
</evidence>
<reference evidence="2" key="1">
    <citation type="submission" date="2014-11" db="EMBL/GenBank/DDBJ databases">
        <authorList>
            <person name="Geib S."/>
        </authorList>
    </citation>
    <scope>NUCLEOTIDE SEQUENCE</scope>
</reference>
<feature type="domain" description="HAT C-terminal dimerisation" evidence="1">
    <location>
        <begin position="64"/>
        <end position="143"/>
    </location>
</feature>